<organism evidence="2 3">
    <name type="scientific">Symbiochloris irregularis</name>
    <dbReference type="NCBI Taxonomy" id="706552"/>
    <lineage>
        <taxon>Eukaryota</taxon>
        <taxon>Viridiplantae</taxon>
        <taxon>Chlorophyta</taxon>
        <taxon>core chlorophytes</taxon>
        <taxon>Trebouxiophyceae</taxon>
        <taxon>Trebouxiales</taxon>
        <taxon>Trebouxiaceae</taxon>
        <taxon>Symbiochloris</taxon>
    </lineage>
</organism>
<evidence type="ECO:0000313" key="2">
    <source>
        <dbReference type="EMBL" id="KAK9799329.1"/>
    </source>
</evidence>
<protein>
    <submittedName>
        <fullName evidence="2">Uncharacterized protein</fullName>
    </submittedName>
</protein>
<evidence type="ECO:0000256" key="1">
    <source>
        <dbReference type="SAM" id="Phobius"/>
    </source>
</evidence>
<keyword evidence="1" id="KW-1133">Transmembrane helix</keyword>
<sequence>MPVICIGPVCVPLNLFLPFLIGVLHRYGYFKWFKAEWVTFRYWGRQLKRQGAWWRGEKVPQAPENDAALQQDVQRADKAAREVSKSDIADQNIELKDMKLSGAKDGVVNAVTSAADTLQQATDGVLRQRTNATAQGSGGAAAEGADGRTRVFSAFGCARADQH</sequence>
<reference evidence="2 3" key="1">
    <citation type="journal article" date="2024" name="Nat. Commun.">
        <title>Phylogenomics reveals the evolutionary origins of lichenization in chlorophyte algae.</title>
        <authorList>
            <person name="Puginier C."/>
            <person name="Libourel C."/>
            <person name="Otte J."/>
            <person name="Skaloud P."/>
            <person name="Haon M."/>
            <person name="Grisel S."/>
            <person name="Petersen M."/>
            <person name="Berrin J.G."/>
            <person name="Delaux P.M."/>
            <person name="Dal Grande F."/>
            <person name="Keller J."/>
        </authorList>
    </citation>
    <scope>NUCLEOTIDE SEQUENCE [LARGE SCALE GENOMIC DNA]</scope>
    <source>
        <strain evidence="2 3">SAG 2036</strain>
    </source>
</reference>
<dbReference type="EMBL" id="JALJOQ010000091">
    <property type="protein sequence ID" value="KAK9799329.1"/>
    <property type="molecule type" value="Genomic_DNA"/>
</dbReference>
<evidence type="ECO:0000313" key="3">
    <source>
        <dbReference type="Proteomes" id="UP001465755"/>
    </source>
</evidence>
<proteinExistence type="predicted"/>
<dbReference type="AlphaFoldDB" id="A0AAW1NYI6"/>
<gene>
    <name evidence="2" type="ORF">WJX73_003335</name>
</gene>
<keyword evidence="1" id="KW-0472">Membrane</keyword>
<dbReference type="Proteomes" id="UP001465755">
    <property type="component" value="Unassembled WGS sequence"/>
</dbReference>
<name>A0AAW1NYI6_9CHLO</name>
<keyword evidence="3" id="KW-1185">Reference proteome</keyword>
<accession>A0AAW1NYI6</accession>
<comment type="caution">
    <text evidence="2">The sequence shown here is derived from an EMBL/GenBank/DDBJ whole genome shotgun (WGS) entry which is preliminary data.</text>
</comment>
<keyword evidence="1" id="KW-0812">Transmembrane</keyword>
<feature type="transmembrane region" description="Helical" evidence="1">
    <location>
        <begin position="6"/>
        <end position="24"/>
    </location>
</feature>